<dbReference type="SUPFAM" id="SSF48371">
    <property type="entry name" value="ARM repeat"/>
    <property type="match status" value="1"/>
</dbReference>
<reference evidence="4 5" key="1">
    <citation type="submission" date="2016-06" db="EMBL/GenBank/DDBJ databases">
        <title>Evolution of pathogenesis and genome organization in the Tremellales.</title>
        <authorList>
            <person name="Cuomo C."/>
            <person name="Litvintseva A."/>
            <person name="Heitman J."/>
            <person name="Chen Y."/>
            <person name="Sun S."/>
            <person name="Springer D."/>
            <person name="Dromer F."/>
            <person name="Young S."/>
            <person name="Zeng Q."/>
            <person name="Chapman S."/>
            <person name="Gujja S."/>
            <person name="Saif S."/>
            <person name="Birren B."/>
        </authorList>
    </citation>
    <scope>NUCLEOTIDE SEQUENCE [LARGE SCALE GENOMIC DNA]</scope>
    <source>
        <strain evidence="4 5">CBS 6039</strain>
    </source>
</reference>
<comment type="similarity">
    <text evidence="1">Belongs to the API5 family.</text>
</comment>
<comment type="caution">
    <text evidence="4">The sequence shown here is derived from an EMBL/GenBank/DDBJ whole genome shotgun (WGS) entry which is preliminary data.</text>
</comment>
<feature type="compositionally biased region" description="Gly residues" evidence="3">
    <location>
        <begin position="895"/>
        <end position="912"/>
    </location>
</feature>
<protein>
    <submittedName>
        <fullName evidence="4">Uncharacterized protein</fullName>
    </submittedName>
</protein>
<feature type="region of interest" description="Disordered" evidence="3">
    <location>
        <begin position="440"/>
        <end position="553"/>
    </location>
</feature>
<name>A0A1E3HN16_9TREE</name>
<accession>A0A1E3HN16</accession>
<dbReference type="STRING" id="1295533.A0A1E3HN16"/>
<dbReference type="GO" id="GO:0005634">
    <property type="term" value="C:nucleus"/>
    <property type="evidence" value="ECO:0007669"/>
    <property type="project" value="TreeGrafter"/>
</dbReference>
<feature type="compositionally biased region" description="Low complexity" evidence="3">
    <location>
        <begin position="774"/>
        <end position="793"/>
    </location>
</feature>
<dbReference type="InterPro" id="IPR016024">
    <property type="entry name" value="ARM-type_fold"/>
</dbReference>
<evidence type="ECO:0000313" key="5">
    <source>
        <dbReference type="Proteomes" id="UP000094065"/>
    </source>
</evidence>
<feature type="compositionally biased region" description="Basic and acidic residues" evidence="3">
    <location>
        <begin position="668"/>
        <end position="679"/>
    </location>
</feature>
<dbReference type="PANTHER" id="PTHR12758:SF19">
    <property type="entry name" value="APOPTOSIS INHIBITOR 5"/>
    <property type="match status" value="1"/>
</dbReference>
<feature type="compositionally biased region" description="Pro residues" evidence="3">
    <location>
        <begin position="700"/>
        <end position="714"/>
    </location>
</feature>
<sequence length="912" mass="98186">MSSDPLRRARYLYDDATAPNSSPEIRRQCHSALIALPSVGSSNAKHFFGSNIPTFFAEFEDLQDQAIDALLDLCEDEDEDMRIVGIKGLGPTAKADPRWVKGNTGVLLQLLASPPRELEAVTQALVDLLFIAPLDVFSVMADDCKGSEAETGASRDNILRFLKYQGAPALKKLLHSGNHRNAEERFRNEFEGVLSSSGLGLEEKMTVISLLVPLSTVSGANARTESTNRFIKLLTDSIPSMTPIADKARVTHIIKELVDRLHQYHPNNPPYDARYILYFFSAHGAGLTFSVFKPEGDGRAKGLLEGLKEWMAQAEVSWSFGQVRDPCLDKVRLAKGVIEQLWLGSSINGKQIFCAENVDRNTIALFEILFWSFYKLATKPDIRGLILPDLLRVLDFRTLMLQADIKSRNHPQQELWRNIHQFLVVLSNPATPLVREFFPSWRSQNPPQHNSFQPGVNHRGRGQMPHRGQGRMQQQGHMHGGHRSDSRGMPNASNGTPGPSGPRNGFNPPSGPSKSHPPPGARNQGVSAPVNGSGRDASAPLMVGNGGVKDKSEMEVEVKDESEMEVDVKETAPAPTRPVVVAEVNAVSIPSMSNTAGKRPHDALSQPGPAAAFSKPPPKGPKAAILSTSSLPPASTSTARTGGALPAQTGNGEESNNAGRPAKKRKSEIKETKEKEERLTAPSGAVPSLLSRLGPRDSPSLPPTSAPDALPLPPASEGQSETAPRPSAAPAKGRLLDRLDKRGAAPFPSDPSSTSVEASAPILEPADAPPPAKSFSIRGIASSSSLPTPGSSPKPDEPRRPISFLGAHKSSELSILNAAGQNKSRVTSSSAEERSRIVEKTGAPEVEMVDDGKDEPGVKKKGRGHQTSVDPPTLELPKIGSRSASQFMGKNNGHYQGGYQRGYQGLFGPGRR</sequence>
<feature type="compositionally biased region" description="Low complexity" evidence="3">
    <location>
        <begin position="626"/>
        <end position="639"/>
    </location>
</feature>
<keyword evidence="2" id="KW-0053">Apoptosis</keyword>
<keyword evidence="5" id="KW-1185">Reference proteome</keyword>
<dbReference type="GO" id="GO:0043066">
    <property type="term" value="P:negative regulation of apoptotic process"/>
    <property type="evidence" value="ECO:0007669"/>
    <property type="project" value="TreeGrafter"/>
</dbReference>
<dbReference type="Pfam" id="PF05918">
    <property type="entry name" value="API5"/>
    <property type="match status" value="1"/>
</dbReference>
<feature type="region of interest" description="Disordered" evidence="3">
    <location>
        <begin position="590"/>
        <end position="912"/>
    </location>
</feature>
<dbReference type="EMBL" id="AWGJ01000007">
    <property type="protein sequence ID" value="ODN77743.1"/>
    <property type="molecule type" value="Genomic_DNA"/>
</dbReference>
<dbReference type="GO" id="GO:0003723">
    <property type="term" value="F:RNA binding"/>
    <property type="evidence" value="ECO:0007669"/>
    <property type="project" value="TreeGrafter"/>
</dbReference>
<feature type="compositionally biased region" description="Polar residues" evidence="3">
    <location>
        <begin position="441"/>
        <end position="454"/>
    </location>
</feature>
<dbReference type="PANTHER" id="PTHR12758">
    <property type="entry name" value="APOPTOSIS INHIBITOR 5-RELATED"/>
    <property type="match status" value="1"/>
</dbReference>
<dbReference type="RefSeq" id="XP_018992979.1">
    <property type="nucleotide sequence ID" value="XM_019139036.1"/>
</dbReference>
<feature type="compositionally biased region" description="Basic and acidic residues" evidence="3">
    <location>
        <begin position="734"/>
        <end position="743"/>
    </location>
</feature>
<evidence type="ECO:0000313" key="4">
    <source>
        <dbReference type="EMBL" id="ODN77743.1"/>
    </source>
</evidence>
<evidence type="ECO:0000256" key="2">
    <source>
        <dbReference type="ARBA" id="ARBA00022703"/>
    </source>
</evidence>
<proteinExistence type="inferred from homology"/>
<dbReference type="GeneID" id="30156190"/>
<gene>
    <name evidence="4" type="ORF">L202_04881</name>
</gene>
<feature type="compositionally biased region" description="Pro residues" evidence="3">
    <location>
        <begin position="509"/>
        <end position="520"/>
    </location>
</feature>
<dbReference type="Proteomes" id="UP000094065">
    <property type="component" value="Unassembled WGS sequence"/>
</dbReference>
<dbReference type="OrthoDB" id="2576240at2759"/>
<dbReference type="InterPro" id="IPR008383">
    <property type="entry name" value="API5"/>
</dbReference>
<evidence type="ECO:0000256" key="3">
    <source>
        <dbReference type="SAM" id="MobiDB-lite"/>
    </source>
</evidence>
<feature type="compositionally biased region" description="Polar residues" evidence="3">
    <location>
        <begin position="819"/>
        <end position="830"/>
    </location>
</feature>
<feature type="compositionally biased region" description="Polar residues" evidence="3">
    <location>
        <begin position="648"/>
        <end position="658"/>
    </location>
</feature>
<dbReference type="AlphaFoldDB" id="A0A1E3HN16"/>
<evidence type="ECO:0000256" key="1">
    <source>
        <dbReference type="ARBA" id="ARBA00009515"/>
    </source>
</evidence>
<dbReference type="GO" id="GO:0006915">
    <property type="term" value="P:apoptotic process"/>
    <property type="evidence" value="ECO:0007669"/>
    <property type="project" value="UniProtKB-KW"/>
</dbReference>
<organism evidence="4 5">
    <name type="scientific">Cryptococcus amylolentus CBS 6039</name>
    <dbReference type="NCBI Taxonomy" id="1295533"/>
    <lineage>
        <taxon>Eukaryota</taxon>
        <taxon>Fungi</taxon>
        <taxon>Dikarya</taxon>
        <taxon>Basidiomycota</taxon>
        <taxon>Agaricomycotina</taxon>
        <taxon>Tremellomycetes</taxon>
        <taxon>Tremellales</taxon>
        <taxon>Cryptococcaceae</taxon>
        <taxon>Cryptococcus</taxon>
    </lineage>
</organism>
<feature type="compositionally biased region" description="Low complexity" evidence="3">
    <location>
        <begin position="462"/>
        <end position="477"/>
    </location>
</feature>